<dbReference type="InterPro" id="IPR035965">
    <property type="entry name" value="PAS-like_dom_sf"/>
</dbReference>
<evidence type="ECO:0000259" key="6">
    <source>
        <dbReference type="PROSITE" id="PS50111"/>
    </source>
</evidence>
<keyword evidence="9" id="KW-1185">Reference proteome</keyword>
<comment type="similarity">
    <text evidence="3">Belongs to the methyl-accepting chemotaxis (MCP) protein family.</text>
</comment>
<dbReference type="EMBL" id="JBCGCU010000004">
    <property type="protein sequence ID" value="MEM0514841.1"/>
    <property type="molecule type" value="Genomic_DNA"/>
</dbReference>
<protein>
    <submittedName>
        <fullName evidence="8">PAS domain-containing methyl-accepting chemotaxis protein</fullName>
    </submittedName>
</protein>
<evidence type="ECO:0000313" key="9">
    <source>
        <dbReference type="Proteomes" id="UP001447008"/>
    </source>
</evidence>
<comment type="subcellular location">
    <subcellularLocation>
        <location evidence="1">Membrane</location>
    </subcellularLocation>
</comment>
<dbReference type="InterPro" id="IPR004089">
    <property type="entry name" value="MCPsignal_dom"/>
</dbReference>
<dbReference type="PROSITE" id="PS50112">
    <property type="entry name" value="PAS"/>
    <property type="match status" value="1"/>
</dbReference>
<dbReference type="CDD" id="cd11386">
    <property type="entry name" value="MCP_signal"/>
    <property type="match status" value="1"/>
</dbReference>
<reference evidence="8 9" key="1">
    <citation type="submission" date="2024-03" db="EMBL/GenBank/DDBJ databases">
        <title>Pseudoalteromonas qingdaonensis sp. nov., isolated from the intestines of marine benthic organisms.</title>
        <authorList>
            <person name="Lin X."/>
            <person name="Fang S."/>
            <person name="Hu X."/>
        </authorList>
    </citation>
    <scope>NUCLEOTIDE SEQUENCE [LARGE SCALE GENOMIC DNA]</scope>
    <source>
        <strain evidence="8 9">YIC-827</strain>
    </source>
</reference>
<dbReference type="InterPro" id="IPR013655">
    <property type="entry name" value="PAS_fold_3"/>
</dbReference>
<feature type="transmembrane region" description="Helical" evidence="5">
    <location>
        <begin position="146"/>
        <end position="164"/>
    </location>
</feature>
<dbReference type="PANTHER" id="PTHR32089:SF74">
    <property type="entry name" value="METHYL-ACCEPTING CHEMOTAXIS PROTEIN AER"/>
    <property type="match status" value="1"/>
</dbReference>
<feature type="transmembrane region" description="Helical" evidence="5">
    <location>
        <begin position="170"/>
        <end position="188"/>
    </location>
</feature>
<dbReference type="CDD" id="cd00130">
    <property type="entry name" value="PAS"/>
    <property type="match status" value="1"/>
</dbReference>
<evidence type="ECO:0000256" key="2">
    <source>
        <dbReference type="ARBA" id="ARBA00023224"/>
    </source>
</evidence>
<keyword evidence="5" id="KW-0812">Transmembrane</keyword>
<accession>A0ABU9MVI3</accession>
<dbReference type="SUPFAM" id="SSF55785">
    <property type="entry name" value="PYP-like sensor domain (PAS domain)"/>
    <property type="match status" value="1"/>
</dbReference>
<proteinExistence type="inferred from homology"/>
<dbReference type="Gene3D" id="1.10.287.950">
    <property type="entry name" value="Methyl-accepting chemotaxis protein"/>
    <property type="match status" value="1"/>
</dbReference>
<dbReference type="PRINTS" id="PR00260">
    <property type="entry name" value="CHEMTRNSDUCR"/>
</dbReference>
<dbReference type="SMART" id="SM00283">
    <property type="entry name" value="MA"/>
    <property type="match status" value="1"/>
</dbReference>
<dbReference type="PROSITE" id="PS50111">
    <property type="entry name" value="CHEMOTAXIS_TRANSDUC_2"/>
    <property type="match status" value="1"/>
</dbReference>
<feature type="domain" description="PAS" evidence="7">
    <location>
        <begin position="21"/>
        <end position="60"/>
    </location>
</feature>
<dbReference type="InterPro" id="IPR000014">
    <property type="entry name" value="PAS"/>
</dbReference>
<feature type="domain" description="Methyl-accepting transducer" evidence="6">
    <location>
        <begin position="244"/>
        <end position="480"/>
    </location>
</feature>
<dbReference type="PANTHER" id="PTHR32089">
    <property type="entry name" value="METHYL-ACCEPTING CHEMOTAXIS PROTEIN MCPB"/>
    <property type="match status" value="1"/>
</dbReference>
<dbReference type="RefSeq" id="WP_342676983.1">
    <property type="nucleotide sequence ID" value="NZ_JBCGCU010000004.1"/>
</dbReference>
<gene>
    <name evidence="8" type="ORF">WCN91_05280</name>
</gene>
<keyword evidence="5" id="KW-1133">Transmembrane helix</keyword>
<name>A0ABU9MVI3_9GAMM</name>
<dbReference type="Pfam" id="PF08447">
    <property type="entry name" value="PAS_3"/>
    <property type="match status" value="1"/>
</dbReference>
<dbReference type="Proteomes" id="UP001447008">
    <property type="component" value="Unassembled WGS sequence"/>
</dbReference>
<keyword evidence="5" id="KW-0472">Membrane</keyword>
<evidence type="ECO:0000256" key="5">
    <source>
        <dbReference type="SAM" id="Phobius"/>
    </source>
</evidence>
<evidence type="ECO:0000256" key="3">
    <source>
        <dbReference type="ARBA" id="ARBA00029447"/>
    </source>
</evidence>
<comment type="caution">
    <text evidence="8">The sequence shown here is derived from an EMBL/GenBank/DDBJ whole genome shotgun (WGS) entry which is preliminary data.</text>
</comment>
<evidence type="ECO:0000256" key="1">
    <source>
        <dbReference type="ARBA" id="ARBA00004370"/>
    </source>
</evidence>
<evidence type="ECO:0000313" key="8">
    <source>
        <dbReference type="EMBL" id="MEM0514841.1"/>
    </source>
</evidence>
<sequence length="517" mass="56716">MRTNLPVTQNERHFEKDQKLISVTDLHGNIIDCNQAFVDVSGFSREELIGQPHNLVRHPDMPSAAYATMWGYLKAGQPWMGLVKNRCKNGDHYWVDAYVTPITEHGQVVGYESVRSCPEREDVNRATALYERINANKSTFSLPDNIEFYMLILALIAALALWFFDQVLAAEILMLGSVILFAVFNTFSRLRLKQRLDKLIEGRFNDPLAVLSYCDFTGPLGRLHVAVKSDRAHLGTILTRIDDAAARVADDAQVSFNLATNAGQQIDAQHQQTELVATAMNEMTATISEVSQNVNLTSEQARAANELAIEGAEMAQKTRASIETLGQTVVQISDSVRGVSEQSGYIAAAAQMIEQIAEQTNLLALNAAIEAARAGEQGRGFAVVADEVRQLAQRTQRSTGEIQGIINELNARSEQAVLIADQGQQESLMGLEEVERSTQMLAGIVQAVANINDMATHMAAAVEEQAHVSEDINRQVVGIAELANDSQQSSVQAQSAITRLTKVADDLCELVVRFAKH</sequence>
<dbReference type="SMART" id="SM00091">
    <property type="entry name" value="PAS"/>
    <property type="match status" value="1"/>
</dbReference>
<evidence type="ECO:0000259" key="7">
    <source>
        <dbReference type="PROSITE" id="PS50112"/>
    </source>
</evidence>
<keyword evidence="2 4" id="KW-0807">Transducer</keyword>
<dbReference type="SUPFAM" id="SSF58104">
    <property type="entry name" value="Methyl-accepting chemotaxis protein (MCP) signaling domain"/>
    <property type="match status" value="1"/>
</dbReference>
<dbReference type="NCBIfam" id="TIGR00229">
    <property type="entry name" value="sensory_box"/>
    <property type="match status" value="1"/>
</dbReference>
<dbReference type="Pfam" id="PF00015">
    <property type="entry name" value="MCPsignal"/>
    <property type="match status" value="1"/>
</dbReference>
<dbReference type="Gene3D" id="3.30.450.20">
    <property type="entry name" value="PAS domain"/>
    <property type="match status" value="1"/>
</dbReference>
<organism evidence="8 9">
    <name type="scientific">Pseudoalteromonas qingdaonensis</name>
    <dbReference type="NCBI Taxonomy" id="3131913"/>
    <lineage>
        <taxon>Bacteria</taxon>
        <taxon>Pseudomonadati</taxon>
        <taxon>Pseudomonadota</taxon>
        <taxon>Gammaproteobacteria</taxon>
        <taxon>Alteromonadales</taxon>
        <taxon>Pseudoalteromonadaceae</taxon>
        <taxon>Pseudoalteromonas</taxon>
    </lineage>
</organism>
<evidence type="ECO:0000256" key="4">
    <source>
        <dbReference type="PROSITE-ProRule" id="PRU00284"/>
    </source>
</evidence>
<dbReference type="InterPro" id="IPR004090">
    <property type="entry name" value="Chemotax_Me-accpt_rcpt"/>
</dbReference>